<dbReference type="GO" id="GO:0030674">
    <property type="term" value="F:protein-macromolecule adaptor activity"/>
    <property type="evidence" value="ECO:0000318"/>
    <property type="project" value="GO_Central"/>
</dbReference>
<dbReference type="Gene3D" id="1.10.238.10">
    <property type="entry name" value="EF-hand"/>
    <property type="match status" value="3"/>
</dbReference>
<feature type="region of interest" description="Disordered" evidence="1">
    <location>
        <begin position="596"/>
        <end position="618"/>
    </location>
</feature>
<dbReference type="GO" id="GO:0016197">
    <property type="term" value="P:endosomal transport"/>
    <property type="evidence" value="ECO:0000318"/>
    <property type="project" value="GO_Central"/>
</dbReference>
<evidence type="ECO:0000313" key="3">
    <source>
        <dbReference type="Proteomes" id="UP000007062"/>
    </source>
</evidence>
<dbReference type="Pfam" id="PF12763">
    <property type="entry name" value="EH"/>
    <property type="match status" value="3"/>
</dbReference>
<feature type="compositionally biased region" description="Polar residues" evidence="1">
    <location>
        <begin position="723"/>
        <end position="734"/>
    </location>
</feature>
<evidence type="ECO:0000313" key="2">
    <source>
        <dbReference type="EnsemblMetazoa" id="AGAP009189-PA"/>
    </source>
</evidence>
<dbReference type="InterPro" id="IPR002048">
    <property type="entry name" value="EF_hand_dom"/>
</dbReference>
<feature type="region of interest" description="Disordered" evidence="1">
    <location>
        <begin position="678"/>
        <end position="833"/>
    </location>
</feature>
<dbReference type="SMART" id="SM00054">
    <property type="entry name" value="EFh"/>
    <property type="match status" value="4"/>
</dbReference>
<name>A0A1S4H0E4_ANOGA</name>
<dbReference type="Proteomes" id="UP000007062">
    <property type="component" value="Chromosome 3R"/>
</dbReference>
<feature type="region of interest" description="Disordered" evidence="1">
    <location>
        <begin position="1069"/>
        <end position="1088"/>
    </location>
</feature>
<feature type="compositionally biased region" description="Basic and acidic residues" evidence="1">
    <location>
        <begin position="1183"/>
        <end position="1194"/>
    </location>
</feature>
<dbReference type="EnsemblMetazoa" id="AGAP009189-RA">
    <property type="protein sequence ID" value="AGAP009189-PA"/>
    <property type="gene ID" value="AGAP009189"/>
</dbReference>
<dbReference type="SMART" id="SM00027">
    <property type="entry name" value="EH"/>
    <property type="match status" value="3"/>
</dbReference>
<feature type="region of interest" description="Disordered" evidence="1">
    <location>
        <begin position="1164"/>
        <end position="1194"/>
    </location>
</feature>
<reference evidence="2 3" key="2">
    <citation type="journal article" date="2004" name="Trends Parasitol.">
        <title>The Anopheles gambiae genome: an update.</title>
        <authorList>
            <person name="Mongin E."/>
            <person name="Louis C."/>
            <person name="Holt R.A."/>
            <person name="Birney E."/>
            <person name="Collins F.H."/>
        </authorList>
    </citation>
    <scope>NUCLEOTIDE SEQUENCE [LARGE SCALE GENOMIC DNA]</scope>
    <source>
        <strain evidence="2 3">PEST</strain>
    </source>
</reference>
<reference evidence="2" key="3">
    <citation type="submission" date="2020-05" db="UniProtKB">
        <authorList>
            <consortium name="EnsemblMetazoa"/>
        </authorList>
    </citation>
    <scope>IDENTIFICATION</scope>
    <source>
        <strain evidence="2">PEST</strain>
    </source>
</reference>
<dbReference type="GO" id="GO:0030132">
    <property type="term" value="C:clathrin coat of coated pit"/>
    <property type="evidence" value="ECO:0000318"/>
    <property type="project" value="GO_Central"/>
</dbReference>
<feature type="region of interest" description="Disordered" evidence="1">
    <location>
        <begin position="508"/>
        <end position="527"/>
    </location>
</feature>
<organism evidence="2 3">
    <name type="scientific">Anopheles gambiae</name>
    <name type="common">African malaria mosquito</name>
    <dbReference type="NCBI Taxonomy" id="7165"/>
    <lineage>
        <taxon>Eukaryota</taxon>
        <taxon>Metazoa</taxon>
        <taxon>Ecdysozoa</taxon>
        <taxon>Arthropoda</taxon>
        <taxon>Hexapoda</taxon>
        <taxon>Insecta</taxon>
        <taxon>Pterygota</taxon>
        <taxon>Neoptera</taxon>
        <taxon>Endopterygota</taxon>
        <taxon>Diptera</taxon>
        <taxon>Nematocera</taxon>
        <taxon>Culicoidea</taxon>
        <taxon>Culicidae</taxon>
        <taxon>Anophelinae</taxon>
        <taxon>Anopheles</taxon>
    </lineage>
</organism>
<dbReference type="EMBL" id="AAAB01008984">
    <property type="status" value="NOT_ANNOTATED_CDS"/>
    <property type="molecule type" value="Genomic_DNA"/>
</dbReference>
<dbReference type="SUPFAM" id="SSF58100">
    <property type="entry name" value="Bacterial hemolysins"/>
    <property type="match status" value="1"/>
</dbReference>
<keyword evidence="3" id="KW-1185">Reference proteome</keyword>
<sequence>MPDIVKIAGDHILIYEAYYKQLDPKEANEIGALDAAKFLKKSGLSDVVLSRIWDLSDPNGKGFLTKEGFFVSLKLIGLAQEGSEINLKNIYNVLSKPPKVGDLPKVPAQVKLLPVESTDWSMKPEKRQQYEQLFDSLGPMNGLLPGAKVRMTLMNSKLPVETLGRIWDLADQDRDGSLDKHEFCVAMHLVYEALDKRAIPAMLPPQLQRNYAPHPPQNGGGFDAFGGGAADGAGGFVANFPSDIAPPPVVPPLPAALARPPPMTAPVIPPVPMGLGGVPLVSAPAPPIEVTSWVVSPLERCKYEEIFNKSDTDRDGLVSGLEIKDVFLQSGVAQNKLAHIWALCDTNQSGKLKLEEFCLAMWFVDRAKKGIDPPQALAPNMVPPSLRKSSLIQAQEPPQPTYSNPELEMISKEIDELAKERRLLEQEVAQKEADVRIKGGELRSLQSELDTLTATLKQLENQKGEAQKRLDDLKNQVTKIREQCQKQEATLKEQEGELDSRRSELQKLRDEEQSLEKEYNTSTKEVDRLTSQLQDTQLEISQVKAMVTQIQEYQRQMTDALSMFRSAIESNDPILVSDYSLKIEPEFREAKQALEEKEVENANKRDPFGDNRSNGFGAGEPAETGFGDDFKSSNGFATQFDVGSNGGFHGGTAAAGGFGENGFGAFGAKAPSHAIGGGAADPFGSSAAADPFGDRKGSGSVAAEPAKDEFGCDPFAILHAPTTAGQALSPSPSKSVAPPRPESPSPALPPKKAKQPPPRPAPPRPMQGPTPTKPAPPASDAFGDSSGGGSFANFADFDNKNLKPVTSQTLQQASPSSFASSGTAFGSNRSLTGSSSNAATLGSMLPAMGAAAPVTPTATITIEAATPPTPAAASVVRSVVVTPVAQFASSSAAPTPVPVADFADDPFKDYRYEDPFNIEDPFADTEDDDKQVNDPFASTTKNNNNVLSAFDANFGHSTNTASVEELDELFKGVRISGDGANTPVLNNNKLNNTTSRLNNNNTLSPIGTTTKSPFTSDPFDAFNDNFSKNTNQTDGPASLFGAFGNGDGGDALAKPTGDDSLFDAFRATTGSSTTSPTTVPPTGASSTGTTALMMLKSFEDEFSKMDAANVLNNNLTTSSGSNNEFDAKFDDAFSAFGTGASSTINSSSSNGARYGAAFGATLPPPAAKSFKPNGGPSTTGSLKRPDGSADPPKVLERFNADYSKGETFDADLEAVLQRSLVEK</sequence>
<dbReference type="GO" id="GO:0005737">
    <property type="term" value="C:cytoplasm"/>
    <property type="evidence" value="ECO:0000318"/>
    <property type="project" value="GO_Central"/>
</dbReference>
<accession>A0A1S4H0E4</accession>
<dbReference type="PROSITE" id="PS50222">
    <property type="entry name" value="EF_HAND_2"/>
    <property type="match status" value="2"/>
</dbReference>
<reference evidence="2 3" key="1">
    <citation type="journal article" date="2002" name="Science">
        <title>The genome sequence of the malaria mosquito Anopheles gambiae.</title>
        <authorList>
            <person name="Holt R.A."/>
            <person name="Subramanian G.M."/>
            <person name="Halpern A."/>
            <person name="Sutton G.G."/>
            <person name="Charlab R."/>
            <person name="Nusskern D.R."/>
            <person name="Wincker P."/>
            <person name="Clark A.G."/>
            <person name="Ribeiro J.M."/>
            <person name="Wides R."/>
            <person name="Salzberg S.L."/>
            <person name="Loftus B."/>
            <person name="Yandell M."/>
            <person name="Majoros W.H."/>
            <person name="Rusch D.B."/>
            <person name="Lai Z."/>
            <person name="Kraft C.L."/>
            <person name="Abril J.F."/>
            <person name="Anthouard V."/>
            <person name="Arensburger P."/>
            <person name="Atkinson P.W."/>
            <person name="Baden H."/>
            <person name="de Berardinis V."/>
            <person name="Baldwin D."/>
            <person name="Benes V."/>
            <person name="Biedler J."/>
            <person name="Blass C."/>
            <person name="Bolanos R."/>
            <person name="Boscus D."/>
            <person name="Barnstead M."/>
            <person name="Cai S."/>
            <person name="Center A."/>
            <person name="Chaturverdi K."/>
            <person name="Christophides G.K."/>
            <person name="Chrystal M.A."/>
            <person name="Clamp M."/>
            <person name="Cravchik A."/>
            <person name="Curwen V."/>
            <person name="Dana A."/>
            <person name="Delcher A."/>
            <person name="Dew I."/>
            <person name="Evans C.A."/>
            <person name="Flanigan M."/>
            <person name="Grundschober-Freimoser A."/>
            <person name="Friedli L."/>
            <person name="Gu Z."/>
            <person name="Guan P."/>
            <person name="Guigo R."/>
            <person name="Hillenmeyer M.E."/>
            <person name="Hladun S.L."/>
            <person name="Hogan J.R."/>
            <person name="Hong Y.S."/>
            <person name="Hoover J."/>
            <person name="Jaillon O."/>
            <person name="Ke Z."/>
            <person name="Kodira C."/>
            <person name="Kokoza E."/>
            <person name="Koutsos A."/>
            <person name="Letunic I."/>
            <person name="Levitsky A."/>
            <person name="Liang Y."/>
            <person name="Lin J.J."/>
            <person name="Lobo N.F."/>
            <person name="Lopez J.R."/>
            <person name="Malek J.A."/>
            <person name="McIntosh T.C."/>
            <person name="Meister S."/>
            <person name="Miller J."/>
            <person name="Mobarry C."/>
            <person name="Mongin E."/>
            <person name="Murphy S.D."/>
            <person name="O'Brochta D.A."/>
            <person name="Pfannkoch C."/>
            <person name="Qi R."/>
            <person name="Regier M.A."/>
            <person name="Remington K."/>
            <person name="Shao H."/>
            <person name="Sharakhova M.V."/>
            <person name="Sitter C.D."/>
            <person name="Shetty J."/>
            <person name="Smith T.J."/>
            <person name="Strong R."/>
            <person name="Sun J."/>
            <person name="Thomasova D."/>
            <person name="Ton L.Q."/>
            <person name="Topalis P."/>
            <person name="Tu Z."/>
            <person name="Unger M.F."/>
            <person name="Walenz B."/>
            <person name="Wang A."/>
            <person name="Wang J."/>
            <person name="Wang M."/>
            <person name="Wang X."/>
            <person name="Woodford K.J."/>
            <person name="Wortman J.R."/>
            <person name="Wu M."/>
            <person name="Yao A."/>
            <person name="Zdobnov E.M."/>
            <person name="Zhang H."/>
            <person name="Zhao Q."/>
            <person name="Zhao S."/>
            <person name="Zhu S.C."/>
            <person name="Zhimulev I."/>
            <person name="Coluzzi M."/>
            <person name="della Torre A."/>
            <person name="Roth C.W."/>
            <person name="Louis C."/>
            <person name="Kalush F."/>
            <person name="Mural R.J."/>
            <person name="Myers E.W."/>
            <person name="Adams M.D."/>
            <person name="Smith H.O."/>
            <person name="Broder S."/>
            <person name="Gardner M.J."/>
            <person name="Fraser C.M."/>
            <person name="Birney E."/>
            <person name="Bork P."/>
            <person name="Brey P.T."/>
            <person name="Venter J.C."/>
            <person name="Weissenbach J."/>
            <person name="Kafatos F.C."/>
            <person name="Collins F.H."/>
            <person name="Hoffman S.L."/>
        </authorList>
    </citation>
    <scope>NUCLEOTIDE SEQUENCE [LARGE SCALE GENOMIC DNA]</scope>
    <source>
        <strain evidence="2 3">PEST</strain>
    </source>
</reference>
<dbReference type="SUPFAM" id="SSF47473">
    <property type="entry name" value="EF-hand"/>
    <property type="match status" value="3"/>
</dbReference>
<dbReference type="FunCoup" id="A0A1S4H0E4">
    <property type="interactions" value="120"/>
</dbReference>
<dbReference type="InterPro" id="IPR000261">
    <property type="entry name" value="EH_dom"/>
</dbReference>
<proteinExistence type="predicted"/>
<dbReference type="InParanoid" id="A0A1S4H0E4"/>
<dbReference type="GO" id="GO:0006897">
    <property type="term" value="P:endocytosis"/>
    <property type="evidence" value="ECO:0000318"/>
    <property type="project" value="GO_Central"/>
</dbReference>
<dbReference type="PANTHER" id="PTHR11216:SF176">
    <property type="entry name" value="EPIDERMAL GROWTH FACTOR RECEPTOR PATHWAY SUBSTRATE CLONE 15, ISOFORM A"/>
    <property type="match status" value="1"/>
</dbReference>
<protein>
    <submittedName>
        <fullName evidence="2">Uncharacterized protein</fullName>
    </submittedName>
</protein>
<dbReference type="CDD" id="cd00052">
    <property type="entry name" value="EH"/>
    <property type="match status" value="3"/>
</dbReference>
<evidence type="ECO:0000256" key="1">
    <source>
        <dbReference type="SAM" id="MobiDB-lite"/>
    </source>
</evidence>
<feature type="compositionally biased region" description="Low complexity" evidence="1">
    <location>
        <begin position="813"/>
        <end position="827"/>
    </location>
</feature>
<dbReference type="AlphaFoldDB" id="A0A1S4H0E4"/>
<dbReference type="VEuPathDB" id="VectorBase:AGAMI1_004409"/>
<dbReference type="PROSITE" id="PS50031">
    <property type="entry name" value="EH"/>
    <property type="match status" value="3"/>
</dbReference>
<feature type="compositionally biased region" description="Pro residues" evidence="1">
    <location>
        <begin position="738"/>
        <end position="777"/>
    </location>
</feature>
<dbReference type="VEuPathDB" id="VectorBase:AGAP009189"/>
<dbReference type="Gene3D" id="1.20.5.170">
    <property type="match status" value="1"/>
</dbReference>
<dbReference type="GO" id="GO:0005886">
    <property type="term" value="C:plasma membrane"/>
    <property type="evidence" value="ECO:0000318"/>
    <property type="project" value="GO_Central"/>
</dbReference>
<dbReference type="PROSITE" id="PS00018">
    <property type="entry name" value="EF_HAND_1"/>
    <property type="match status" value="2"/>
</dbReference>
<dbReference type="InterPro" id="IPR011992">
    <property type="entry name" value="EF-hand-dom_pair"/>
</dbReference>
<dbReference type="PANTHER" id="PTHR11216">
    <property type="entry name" value="EH DOMAIN"/>
    <property type="match status" value="1"/>
</dbReference>
<dbReference type="GO" id="GO:0005509">
    <property type="term" value="F:calcium ion binding"/>
    <property type="evidence" value="ECO:0007669"/>
    <property type="project" value="InterPro"/>
</dbReference>
<feature type="compositionally biased region" description="Basic and acidic residues" evidence="1">
    <location>
        <begin position="596"/>
        <end position="609"/>
    </location>
</feature>
<dbReference type="InterPro" id="IPR018247">
    <property type="entry name" value="EF_Hand_1_Ca_BS"/>
</dbReference>